<evidence type="ECO:0000259" key="3">
    <source>
        <dbReference type="PROSITE" id="PS50930"/>
    </source>
</evidence>
<dbReference type="Gene3D" id="3.40.50.2300">
    <property type="match status" value="1"/>
</dbReference>
<dbReference type="Proteomes" id="UP000443353">
    <property type="component" value="Unassembled WGS sequence"/>
</dbReference>
<dbReference type="SMART" id="SM00448">
    <property type="entry name" value="REC"/>
    <property type="match status" value="1"/>
</dbReference>
<dbReference type="GO" id="GO:0003677">
    <property type="term" value="F:DNA binding"/>
    <property type="evidence" value="ECO:0007669"/>
    <property type="project" value="InterPro"/>
</dbReference>
<dbReference type="SUPFAM" id="SSF52172">
    <property type="entry name" value="CheY-like"/>
    <property type="match status" value="1"/>
</dbReference>
<dbReference type="EMBL" id="WSES01000004">
    <property type="protein sequence ID" value="MVW60954.1"/>
    <property type="molecule type" value="Genomic_DNA"/>
</dbReference>
<evidence type="ECO:0000313" key="4">
    <source>
        <dbReference type="EMBL" id="MVW60954.1"/>
    </source>
</evidence>
<dbReference type="PROSITE" id="PS50930">
    <property type="entry name" value="HTH_LYTTR"/>
    <property type="match status" value="1"/>
</dbReference>
<dbReference type="AlphaFoldDB" id="A0A7X3FZL7"/>
<dbReference type="GO" id="GO:0000156">
    <property type="term" value="F:phosphorelay response regulator activity"/>
    <property type="evidence" value="ECO:0007669"/>
    <property type="project" value="InterPro"/>
</dbReference>
<reference evidence="4 5" key="1">
    <citation type="submission" date="2019-12" db="EMBL/GenBank/DDBJ databases">
        <authorList>
            <person name="Li C."/>
            <person name="Zhao J."/>
        </authorList>
    </citation>
    <scope>NUCLEOTIDE SEQUENCE [LARGE SCALE GENOMIC DNA]</scope>
    <source>
        <strain evidence="4 5">NEAU-DD11</strain>
    </source>
</reference>
<dbReference type="Gene3D" id="2.40.50.1020">
    <property type="entry name" value="LytTr DNA-binding domain"/>
    <property type="match status" value="1"/>
</dbReference>
<evidence type="ECO:0000313" key="5">
    <source>
        <dbReference type="Proteomes" id="UP000443353"/>
    </source>
</evidence>
<dbReference type="PANTHER" id="PTHR37299">
    <property type="entry name" value="TRANSCRIPTIONAL REGULATOR-RELATED"/>
    <property type="match status" value="1"/>
</dbReference>
<organism evidence="4 5">
    <name type="scientific">Massilia cellulosiltytica</name>
    <dbReference type="NCBI Taxonomy" id="2683234"/>
    <lineage>
        <taxon>Bacteria</taxon>
        <taxon>Pseudomonadati</taxon>
        <taxon>Pseudomonadota</taxon>
        <taxon>Betaproteobacteria</taxon>
        <taxon>Burkholderiales</taxon>
        <taxon>Oxalobacteraceae</taxon>
        <taxon>Telluria group</taxon>
        <taxon>Massilia</taxon>
    </lineage>
</organism>
<proteinExistence type="predicted"/>
<dbReference type="RefSeq" id="WP_160409153.1">
    <property type="nucleotide sequence ID" value="NZ_WSES01000004.1"/>
</dbReference>
<feature type="domain" description="HTH LytTR-type" evidence="3">
    <location>
        <begin position="155"/>
        <end position="257"/>
    </location>
</feature>
<dbReference type="InterPro" id="IPR001789">
    <property type="entry name" value="Sig_transdc_resp-reg_receiver"/>
</dbReference>
<accession>A0A7X3FZL7</accession>
<dbReference type="PANTHER" id="PTHR37299:SF1">
    <property type="entry name" value="STAGE 0 SPORULATION PROTEIN A HOMOLOG"/>
    <property type="match status" value="1"/>
</dbReference>
<dbReference type="Pfam" id="PF04397">
    <property type="entry name" value="LytTR"/>
    <property type="match status" value="1"/>
</dbReference>
<dbReference type="InterPro" id="IPR011006">
    <property type="entry name" value="CheY-like_superfamily"/>
</dbReference>
<dbReference type="SMART" id="SM00850">
    <property type="entry name" value="LytTR"/>
    <property type="match status" value="1"/>
</dbReference>
<comment type="caution">
    <text evidence="4">The sequence shown here is derived from an EMBL/GenBank/DDBJ whole genome shotgun (WGS) entry which is preliminary data.</text>
</comment>
<dbReference type="InterPro" id="IPR046947">
    <property type="entry name" value="LytR-like"/>
</dbReference>
<gene>
    <name evidence="4" type="ORF">GPY61_13550</name>
</gene>
<dbReference type="PROSITE" id="PS50110">
    <property type="entry name" value="RESPONSE_REGULATORY"/>
    <property type="match status" value="1"/>
</dbReference>
<feature type="modified residue" description="4-aspartylphosphate" evidence="1">
    <location>
        <position position="57"/>
    </location>
</feature>
<evidence type="ECO:0000259" key="2">
    <source>
        <dbReference type="PROSITE" id="PS50110"/>
    </source>
</evidence>
<name>A0A7X3FZL7_9BURK</name>
<keyword evidence="5" id="KW-1185">Reference proteome</keyword>
<protein>
    <submittedName>
        <fullName evidence="4">Response regulator</fullName>
    </submittedName>
</protein>
<evidence type="ECO:0000256" key="1">
    <source>
        <dbReference type="PROSITE-ProRule" id="PRU00169"/>
    </source>
</evidence>
<dbReference type="InterPro" id="IPR007492">
    <property type="entry name" value="LytTR_DNA-bd_dom"/>
</dbReference>
<feature type="domain" description="Response regulatory" evidence="2">
    <location>
        <begin position="5"/>
        <end position="117"/>
    </location>
</feature>
<keyword evidence="1" id="KW-0597">Phosphoprotein</keyword>
<dbReference type="Pfam" id="PF00072">
    <property type="entry name" value="Response_reg"/>
    <property type="match status" value="1"/>
</dbReference>
<sequence>MKQYTGLIADDEPLLRERLRTHLAVLWPALELLDDARNGPEALDLFDLHRPDVVFLDIHMPGQNGIDVARQLARRAHLVFVTAYEQYAVKAFQQGAIDYVVKPIDRARLADTVERLQRQLALPLQPDAALEAMLDQLAGRLGQRMTPSLPWLQWIKASVGNSLRLIPVDQVRFLRADDKYTRVVWEEGEALIRKSIRELAEQLDPARFVQTHRSVIVNLGCVSEVVRGVNETADLHIRGSSEVLPVSRHYLYHFRQM</sequence>